<keyword evidence="2" id="KW-1185">Reference proteome</keyword>
<dbReference type="Proteomes" id="UP000800082">
    <property type="component" value="Unassembled WGS sequence"/>
</dbReference>
<dbReference type="InterPro" id="IPR021109">
    <property type="entry name" value="Peptidase_aspartic_dom_sf"/>
</dbReference>
<name>A0A6A5RN06_9PLEO</name>
<evidence type="ECO:0008006" key="3">
    <source>
        <dbReference type="Google" id="ProtNLM"/>
    </source>
</evidence>
<evidence type="ECO:0000313" key="2">
    <source>
        <dbReference type="Proteomes" id="UP000800082"/>
    </source>
</evidence>
<organism evidence="1 2">
    <name type="scientific">Didymella exigua CBS 183.55</name>
    <dbReference type="NCBI Taxonomy" id="1150837"/>
    <lineage>
        <taxon>Eukaryota</taxon>
        <taxon>Fungi</taxon>
        <taxon>Dikarya</taxon>
        <taxon>Ascomycota</taxon>
        <taxon>Pezizomycotina</taxon>
        <taxon>Dothideomycetes</taxon>
        <taxon>Pleosporomycetidae</taxon>
        <taxon>Pleosporales</taxon>
        <taxon>Pleosporineae</taxon>
        <taxon>Didymellaceae</taxon>
        <taxon>Didymella</taxon>
    </lineage>
</organism>
<gene>
    <name evidence="1" type="ORF">M421DRAFT_174226</name>
</gene>
<dbReference type="AlphaFoldDB" id="A0A6A5RN06"/>
<dbReference type="GeneID" id="54345460"/>
<dbReference type="EMBL" id="ML978971">
    <property type="protein sequence ID" value="KAF1927736.1"/>
    <property type="molecule type" value="Genomic_DNA"/>
</dbReference>
<dbReference type="RefSeq" id="XP_033447988.1">
    <property type="nucleotide sequence ID" value="XM_033587813.1"/>
</dbReference>
<evidence type="ECO:0000313" key="1">
    <source>
        <dbReference type="EMBL" id="KAF1927736.1"/>
    </source>
</evidence>
<dbReference type="OrthoDB" id="5361565at2759"/>
<reference evidence="1" key="1">
    <citation type="journal article" date="2020" name="Stud. Mycol.">
        <title>101 Dothideomycetes genomes: a test case for predicting lifestyles and emergence of pathogens.</title>
        <authorList>
            <person name="Haridas S."/>
            <person name="Albert R."/>
            <person name="Binder M."/>
            <person name="Bloem J."/>
            <person name="Labutti K."/>
            <person name="Salamov A."/>
            <person name="Andreopoulos B."/>
            <person name="Baker S."/>
            <person name="Barry K."/>
            <person name="Bills G."/>
            <person name="Bluhm B."/>
            <person name="Cannon C."/>
            <person name="Castanera R."/>
            <person name="Culley D."/>
            <person name="Daum C."/>
            <person name="Ezra D."/>
            <person name="Gonzalez J."/>
            <person name="Henrissat B."/>
            <person name="Kuo A."/>
            <person name="Liang C."/>
            <person name="Lipzen A."/>
            <person name="Lutzoni F."/>
            <person name="Magnuson J."/>
            <person name="Mondo S."/>
            <person name="Nolan M."/>
            <person name="Ohm R."/>
            <person name="Pangilinan J."/>
            <person name="Park H.-J."/>
            <person name="Ramirez L."/>
            <person name="Alfaro M."/>
            <person name="Sun H."/>
            <person name="Tritt A."/>
            <person name="Yoshinaga Y."/>
            <person name="Zwiers L.-H."/>
            <person name="Turgeon B."/>
            <person name="Goodwin S."/>
            <person name="Spatafora J."/>
            <person name="Crous P."/>
            <person name="Grigoriev I."/>
        </authorList>
    </citation>
    <scope>NUCLEOTIDE SEQUENCE</scope>
    <source>
        <strain evidence="1">CBS 183.55</strain>
    </source>
</reference>
<protein>
    <recommendedName>
        <fullName evidence="3">Acid protease</fullName>
    </recommendedName>
</protein>
<accession>A0A6A5RN06</accession>
<sequence length="303" mass="33230">MAYRGGLYGQDRSSSAVKSDLIKHAPDDILANWTTNTIKLSDQLSLQEYEFGICEGTHNQWIAQGEIGLGIDSRFLTGLQRAGKTSSKSYSFFWGSESTVRPRDGSMTVGGFDTSLFENSSSTTRAFTRDVVNCREAMIVEISQLTLRSESGVVSELLTGSDKIRACVVPHVRHVPRLPNAVGDGIISNMGGRFLNASGTSNKYYYRSTLIEPSSATFKGSLSVTIYDELTVLFTPEELLFAESYVDERGLVHRNNTCTSIPLDILLTGITQRMSQIGGAGKLDSAKPRWHRLVRIGAAPRSE</sequence>
<proteinExistence type="predicted"/>
<dbReference type="Gene3D" id="2.40.70.10">
    <property type="entry name" value="Acid Proteases"/>
    <property type="match status" value="1"/>
</dbReference>
<dbReference type="SUPFAM" id="SSF50630">
    <property type="entry name" value="Acid proteases"/>
    <property type="match status" value="1"/>
</dbReference>